<dbReference type="Gene3D" id="1.10.443.10">
    <property type="entry name" value="Intergrase catalytic core"/>
    <property type="match status" value="1"/>
</dbReference>
<dbReference type="RefSeq" id="WP_198866807.1">
    <property type="nucleotide sequence ID" value="NZ_CP066310.1"/>
</dbReference>
<organism evidence="8 9">
    <name type="scientific">Azotobacter chroococcum</name>
    <dbReference type="NCBI Taxonomy" id="353"/>
    <lineage>
        <taxon>Bacteria</taxon>
        <taxon>Pseudomonadati</taxon>
        <taxon>Pseudomonadota</taxon>
        <taxon>Gammaproteobacteria</taxon>
        <taxon>Pseudomonadales</taxon>
        <taxon>Pseudomonadaceae</taxon>
        <taxon>Azotobacter</taxon>
    </lineage>
</organism>
<dbReference type="GO" id="GO:0006310">
    <property type="term" value="P:DNA recombination"/>
    <property type="evidence" value="ECO:0007669"/>
    <property type="project" value="UniProtKB-KW"/>
</dbReference>
<evidence type="ECO:0000259" key="6">
    <source>
        <dbReference type="PROSITE" id="PS51898"/>
    </source>
</evidence>
<dbReference type="InterPro" id="IPR044068">
    <property type="entry name" value="CB"/>
</dbReference>
<dbReference type="Gene3D" id="1.10.150.130">
    <property type="match status" value="1"/>
</dbReference>
<dbReference type="EMBL" id="CP066310">
    <property type="protein sequence ID" value="QQE88533.1"/>
    <property type="molecule type" value="Genomic_DNA"/>
</dbReference>
<evidence type="ECO:0000313" key="9">
    <source>
        <dbReference type="Proteomes" id="UP000596192"/>
    </source>
</evidence>
<dbReference type="InterPro" id="IPR053876">
    <property type="entry name" value="Phage_int_M"/>
</dbReference>
<protein>
    <submittedName>
        <fullName evidence="8">Tyrosine-type recombinase/integrase</fullName>
    </submittedName>
</protein>
<gene>
    <name evidence="8" type="ORF">GKQ51_20245</name>
</gene>
<dbReference type="InterPro" id="IPR010998">
    <property type="entry name" value="Integrase_recombinase_N"/>
</dbReference>
<dbReference type="InterPro" id="IPR025166">
    <property type="entry name" value="Integrase_DNA_bind_dom"/>
</dbReference>
<dbReference type="Pfam" id="PF13356">
    <property type="entry name" value="Arm-DNA-bind_3"/>
    <property type="match status" value="1"/>
</dbReference>
<dbReference type="InterPro" id="IPR013762">
    <property type="entry name" value="Integrase-like_cat_sf"/>
</dbReference>
<dbReference type="Gene3D" id="3.30.160.390">
    <property type="entry name" value="Integrase, DNA-binding domain"/>
    <property type="match status" value="1"/>
</dbReference>
<keyword evidence="3 5" id="KW-0238">DNA-binding</keyword>
<name>A0AAP9YD87_9GAMM</name>
<dbReference type="PROSITE" id="PS51898">
    <property type="entry name" value="TYR_RECOMBINASE"/>
    <property type="match status" value="1"/>
</dbReference>
<dbReference type="SUPFAM" id="SSF56349">
    <property type="entry name" value="DNA breaking-rejoining enzymes"/>
    <property type="match status" value="1"/>
</dbReference>
<feature type="domain" description="Tyr recombinase" evidence="6">
    <location>
        <begin position="202"/>
        <end position="379"/>
    </location>
</feature>
<dbReference type="GO" id="GO:0003677">
    <property type="term" value="F:DNA binding"/>
    <property type="evidence" value="ECO:0007669"/>
    <property type="project" value="UniProtKB-UniRule"/>
</dbReference>
<dbReference type="Proteomes" id="UP000596192">
    <property type="component" value="Chromosome"/>
</dbReference>
<accession>A0AAP9YD87</accession>
<keyword evidence="2" id="KW-0229">DNA integration</keyword>
<evidence type="ECO:0000256" key="3">
    <source>
        <dbReference type="ARBA" id="ARBA00023125"/>
    </source>
</evidence>
<dbReference type="GO" id="GO:0015074">
    <property type="term" value="P:DNA integration"/>
    <property type="evidence" value="ECO:0007669"/>
    <property type="project" value="UniProtKB-KW"/>
</dbReference>
<comment type="similarity">
    <text evidence="1">Belongs to the 'phage' integrase family.</text>
</comment>
<evidence type="ECO:0000256" key="4">
    <source>
        <dbReference type="ARBA" id="ARBA00023172"/>
    </source>
</evidence>
<evidence type="ECO:0000313" key="8">
    <source>
        <dbReference type="EMBL" id="QQE88533.1"/>
    </source>
</evidence>
<dbReference type="PANTHER" id="PTHR30629">
    <property type="entry name" value="PROPHAGE INTEGRASE"/>
    <property type="match status" value="1"/>
</dbReference>
<proteinExistence type="inferred from homology"/>
<dbReference type="Pfam" id="PF22022">
    <property type="entry name" value="Phage_int_M"/>
    <property type="match status" value="1"/>
</dbReference>
<dbReference type="PANTHER" id="PTHR30629:SF2">
    <property type="entry name" value="PROPHAGE INTEGRASE INTS-RELATED"/>
    <property type="match status" value="1"/>
</dbReference>
<dbReference type="Pfam" id="PF00589">
    <property type="entry name" value="Phage_integrase"/>
    <property type="match status" value="1"/>
</dbReference>
<dbReference type="PROSITE" id="PS51900">
    <property type="entry name" value="CB"/>
    <property type="match status" value="1"/>
</dbReference>
<keyword evidence="4" id="KW-0233">DNA recombination</keyword>
<evidence type="ECO:0000256" key="1">
    <source>
        <dbReference type="ARBA" id="ARBA00008857"/>
    </source>
</evidence>
<evidence type="ECO:0000256" key="5">
    <source>
        <dbReference type="PROSITE-ProRule" id="PRU01248"/>
    </source>
</evidence>
<reference evidence="8 9" key="1">
    <citation type="submission" date="2020-12" db="EMBL/GenBank/DDBJ databases">
        <title>Genomic Analysis and Response surface optimization of nitrogen-fixing conditions for A. chroococcum strain HR1, Isolation from rhizosphere soil.</title>
        <authorList>
            <person name="Li J."/>
            <person name="Yang H."/>
            <person name="Liu H."/>
            <person name="Wang C."/>
            <person name="Tian Y."/>
            <person name="Lu X.Y."/>
        </authorList>
    </citation>
    <scope>NUCLEOTIDE SEQUENCE [LARGE SCALE GENOMIC DNA]</scope>
    <source>
        <strain evidence="8 9">HR1</strain>
    </source>
</reference>
<dbReference type="InterPro" id="IPR050808">
    <property type="entry name" value="Phage_Integrase"/>
</dbReference>
<dbReference type="AlphaFoldDB" id="A0AAP9YD87"/>
<dbReference type="CDD" id="cd00801">
    <property type="entry name" value="INT_P4_C"/>
    <property type="match status" value="1"/>
</dbReference>
<feature type="domain" description="Core-binding (CB)" evidence="7">
    <location>
        <begin position="98"/>
        <end position="179"/>
    </location>
</feature>
<evidence type="ECO:0000259" key="7">
    <source>
        <dbReference type="PROSITE" id="PS51900"/>
    </source>
</evidence>
<dbReference type="InterPro" id="IPR002104">
    <property type="entry name" value="Integrase_catalytic"/>
</dbReference>
<dbReference type="InterPro" id="IPR038488">
    <property type="entry name" value="Integrase_DNA-bd_sf"/>
</dbReference>
<sequence>MALTALQVKNAAPRAKDYELADGDGLSLRVRPCGSKTWRFRFRLDGKQSHISIGALDRVTLAQARQLASEARQLVGQGKHPGHERKAERAQAAADRANTFEALALEWIEHKAARWSESYATAVREAFGKDVFPHLGTQPLAAIKPRDWLAVFRRIEARGALEKLRKVRQRCGEVYCFAIATGRAEYNPVADLGSALQAPEAEHYPFLPVAELPALLAAMCACRGHDVVKLGARLLMLTGVRTAELRCAPWAEFDLDASLWSIPAERMKKRRPHLVPLSRQALEVLRELQAITGGYTLAFPGRNDPAQPMSEAAINQLLKRCGYDGKATGHGFRHTLSTTLHEQGYPSDWVETQLAHVDKNKIRGTYNHAQYLDGRRKMLQWYADHLDALASGGNVVAGSFGRTA</sequence>
<dbReference type="InterPro" id="IPR011010">
    <property type="entry name" value="DNA_brk_join_enz"/>
</dbReference>
<evidence type="ECO:0000256" key="2">
    <source>
        <dbReference type="ARBA" id="ARBA00022908"/>
    </source>
</evidence>